<accession>A0A179GBR5</accession>
<dbReference type="Proteomes" id="UP000078340">
    <property type="component" value="Unassembled WGS sequence"/>
</dbReference>
<comment type="caution">
    <text evidence="1">The sequence shown here is derived from an EMBL/GenBank/DDBJ whole genome shotgun (WGS) entry which is preliminary data.</text>
</comment>
<dbReference type="EMBL" id="LSBI01000009">
    <property type="protein sequence ID" value="OAQ80889.1"/>
    <property type="molecule type" value="Genomic_DNA"/>
</dbReference>
<evidence type="ECO:0000313" key="3">
    <source>
        <dbReference type="Proteomes" id="UP000078240"/>
    </source>
</evidence>
<dbReference type="EMBL" id="LSBH01000008">
    <property type="protein sequence ID" value="OAQ75257.1"/>
    <property type="molecule type" value="Genomic_DNA"/>
</dbReference>
<evidence type="ECO:0000313" key="2">
    <source>
        <dbReference type="EMBL" id="OAQ80889.1"/>
    </source>
</evidence>
<proteinExistence type="predicted"/>
<dbReference type="Proteomes" id="UP000078240">
    <property type="component" value="Unassembled WGS sequence"/>
</dbReference>
<organism evidence="1 3">
    <name type="scientific">Purpureocillium lilacinum</name>
    <name type="common">Paecilomyces lilacinus</name>
    <dbReference type="NCBI Taxonomy" id="33203"/>
    <lineage>
        <taxon>Eukaryota</taxon>
        <taxon>Fungi</taxon>
        <taxon>Dikarya</taxon>
        <taxon>Ascomycota</taxon>
        <taxon>Pezizomycotina</taxon>
        <taxon>Sordariomycetes</taxon>
        <taxon>Hypocreomycetidae</taxon>
        <taxon>Hypocreales</taxon>
        <taxon>Ophiocordycipitaceae</taxon>
        <taxon>Purpureocillium</taxon>
    </lineage>
</organism>
<evidence type="ECO:0000313" key="1">
    <source>
        <dbReference type="EMBL" id="OAQ75257.1"/>
    </source>
</evidence>
<name>A0A179GBR5_PURLI</name>
<sequence length="132" mass="13640">MWPRKRGSGSCPIPTPWAAQLYVAVTKLACQAAHCASGGTAGCPVFAHVCGAGKQKVPPFPNRDVKLGELSLSAHGVASSSEVLRIPTLGGLGTGKTRKVCDGTLPGTWDCSRSRISGFSCVGNEEPVDEGM</sequence>
<gene>
    <name evidence="1" type="ORF">VFPBJ_09232</name>
    <name evidence="2" type="ORF">VFPFJ_09342</name>
</gene>
<dbReference type="AlphaFoldDB" id="A0A179GBR5"/>
<protein>
    <submittedName>
        <fullName evidence="1">Uncharacterized protein</fullName>
    </submittedName>
</protein>
<reference evidence="1 3" key="1">
    <citation type="submission" date="2016-01" db="EMBL/GenBank/DDBJ databases">
        <title>Biosynthesis of antibiotic leucinostatins and their inhibition on Phytophthora in bio-control Purpureocillium lilacinum.</title>
        <authorList>
            <person name="Wang G."/>
            <person name="Liu Z."/>
            <person name="Lin R."/>
            <person name="Li E."/>
            <person name="Mao Z."/>
            <person name="Ling J."/>
            <person name="Yin W."/>
            <person name="Xie B."/>
        </authorList>
    </citation>
    <scope>NUCLEOTIDE SEQUENCE [LARGE SCALE GENOMIC DNA]</scope>
    <source>
        <strain evidence="1">PLBJ-1</strain>
        <strain evidence="2">PLFJ-1</strain>
    </source>
</reference>